<proteinExistence type="predicted"/>
<dbReference type="Proteomes" id="UP001150925">
    <property type="component" value="Unassembled WGS sequence"/>
</dbReference>
<name>A0A9W8AKF1_9FUNG</name>
<protein>
    <submittedName>
        <fullName evidence="1">Uncharacterized protein</fullName>
    </submittedName>
</protein>
<reference evidence="1" key="1">
    <citation type="submission" date="2022-07" db="EMBL/GenBank/DDBJ databases">
        <title>Phylogenomic reconstructions and comparative analyses of Kickxellomycotina fungi.</title>
        <authorList>
            <person name="Reynolds N.K."/>
            <person name="Stajich J.E."/>
            <person name="Barry K."/>
            <person name="Grigoriev I.V."/>
            <person name="Crous P."/>
            <person name="Smith M.E."/>
        </authorList>
    </citation>
    <scope>NUCLEOTIDE SEQUENCE</scope>
    <source>
        <strain evidence="1">RSA 1196</strain>
    </source>
</reference>
<feature type="non-terminal residue" evidence="1">
    <location>
        <position position="1"/>
    </location>
</feature>
<dbReference type="EMBL" id="JANBPY010001605">
    <property type="protein sequence ID" value="KAJ1959373.1"/>
    <property type="molecule type" value="Genomic_DNA"/>
</dbReference>
<evidence type="ECO:0000313" key="1">
    <source>
        <dbReference type="EMBL" id="KAJ1959373.1"/>
    </source>
</evidence>
<gene>
    <name evidence="1" type="ORF">IWQ62_004637</name>
</gene>
<sequence>MEAFQKALRDLCQCRNTDATPQSYRAAWDPWLVIPSDKVRLPMDSCPTPLDYEEWLQAHPNTVVRGLLDTIHGAWVSVDDKNEAFRLLTQQLLNHHEDPQVLNHLFAACYYILSTQLSQAGHDTIGGFGSSRATGTPQSSVPFFSPNTSFTMASPLPPSGSVATPSLIRAPSANTPGAHPFTSPMLSSHRVSTPVFMGTPRARTEHLGALAKLILELLVADKPLLWIWILDFVTQLVALLTSRDMDPSERLQALVPLNCLDFLGKAVQEIMAKVPHHPVRPAHQWIVRSFQSTLDILLNGRPRSKGAKDHTGVAESFPHTSLQERSPPVITFYDLYPLVTSLSEEASFGANPIHPCLTSLVQCVLARRTRLARLVLPPDASEPVVPGLYRSHEFSLRQSHPAYRVFTQELQEYMEHGALSTVASQLDELLSQYARPHLIE</sequence>
<comment type="caution">
    <text evidence="1">The sequence shown here is derived from an EMBL/GenBank/DDBJ whole genome shotgun (WGS) entry which is preliminary data.</text>
</comment>
<evidence type="ECO:0000313" key="2">
    <source>
        <dbReference type="Proteomes" id="UP001150925"/>
    </source>
</evidence>
<keyword evidence="2" id="KW-1185">Reference proteome</keyword>
<organism evidence="1 2">
    <name type="scientific">Dispira parvispora</name>
    <dbReference type="NCBI Taxonomy" id="1520584"/>
    <lineage>
        <taxon>Eukaryota</taxon>
        <taxon>Fungi</taxon>
        <taxon>Fungi incertae sedis</taxon>
        <taxon>Zoopagomycota</taxon>
        <taxon>Kickxellomycotina</taxon>
        <taxon>Dimargaritomycetes</taxon>
        <taxon>Dimargaritales</taxon>
        <taxon>Dimargaritaceae</taxon>
        <taxon>Dispira</taxon>
    </lineage>
</organism>
<accession>A0A9W8AKF1</accession>
<dbReference type="AlphaFoldDB" id="A0A9W8AKF1"/>